<evidence type="ECO:0000256" key="3">
    <source>
        <dbReference type="ARBA" id="ARBA00012643"/>
    </source>
</evidence>
<evidence type="ECO:0000256" key="7">
    <source>
        <dbReference type="ARBA" id="ARBA00022842"/>
    </source>
</evidence>
<dbReference type="GO" id="GO:0000166">
    <property type="term" value="F:nucleotide binding"/>
    <property type="evidence" value="ECO:0007669"/>
    <property type="project" value="UniProtKB-KW"/>
</dbReference>
<dbReference type="InterPro" id="IPR006434">
    <property type="entry name" value="Pyrimidine_nucleotidase_eu"/>
</dbReference>
<comment type="similarity">
    <text evidence="2">Belongs to the pyrimidine 5'-nucleotidase family.</text>
</comment>
<name>U5EZ87_9DIPT</name>
<accession>U5EZ87</accession>
<keyword evidence="7" id="KW-0460">Magnesium</keyword>
<evidence type="ECO:0000313" key="9">
    <source>
        <dbReference type="EMBL" id="JAB58635.1"/>
    </source>
</evidence>
<keyword evidence="8" id="KW-0546">Nucleotide metabolism</keyword>
<comment type="catalytic activity">
    <reaction evidence="1">
        <text>a ribonucleoside 5'-phosphate + H2O = a ribonucleoside + phosphate</text>
        <dbReference type="Rhea" id="RHEA:12484"/>
        <dbReference type="ChEBI" id="CHEBI:15377"/>
        <dbReference type="ChEBI" id="CHEBI:18254"/>
        <dbReference type="ChEBI" id="CHEBI:43474"/>
        <dbReference type="ChEBI" id="CHEBI:58043"/>
        <dbReference type="EC" id="3.1.3.5"/>
    </reaction>
</comment>
<evidence type="ECO:0000256" key="5">
    <source>
        <dbReference type="ARBA" id="ARBA00022741"/>
    </source>
</evidence>
<dbReference type="GO" id="GO:0000287">
    <property type="term" value="F:magnesium ion binding"/>
    <property type="evidence" value="ECO:0007669"/>
    <property type="project" value="InterPro"/>
</dbReference>
<dbReference type="InterPro" id="IPR036412">
    <property type="entry name" value="HAD-like_sf"/>
</dbReference>
<sequence length="294" mass="33713">DRIKIKNRENVNSILEKIIQNNGIKNLQIVADFDHTISKKWTLAEDNRTTKSIPSTFELLKTCKSIPNYVLIEYDNLDKKYRPLENDPNISNEKKIIFMQEWWTKCLQLFHGFEFDLDELNLNAANYKNGLRVNSDQFFGKLNVLNIPCLVFSAGLGDSIVSLLKVTENIYPNMKIVSNFLQYENNTNILNGVKGEIIHSFNKNGQLSEVSDYFKTVKNHDNVILLGDSLSDIDMANSKFLPESTNILKIGFFVGRPNELLNLYLDAYDIVLVDDQTMNVPLAILDYVESCEKD</sequence>
<dbReference type="InterPro" id="IPR023214">
    <property type="entry name" value="HAD_sf"/>
</dbReference>
<feature type="non-terminal residue" evidence="9">
    <location>
        <position position="1"/>
    </location>
</feature>
<organism evidence="9">
    <name type="scientific">Corethrella appendiculata</name>
    <dbReference type="NCBI Taxonomy" id="1370023"/>
    <lineage>
        <taxon>Eukaryota</taxon>
        <taxon>Metazoa</taxon>
        <taxon>Ecdysozoa</taxon>
        <taxon>Arthropoda</taxon>
        <taxon>Hexapoda</taxon>
        <taxon>Insecta</taxon>
        <taxon>Pterygota</taxon>
        <taxon>Neoptera</taxon>
        <taxon>Endopterygota</taxon>
        <taxon>Diptera</taxon>
        <taxon>Nematocera</taxon>
        <taxon>Culicoidea</taxon>
        <taxon>Chaoboridae</taxon>
        <taxon>Corethrella</taxon>
    </lineage>
</organism>
<dbReference type="EMBL" id="GANO01001236">
    <property type="protein sequence ID" value="JAB58635.1"/>
    <property type="molecule type" value="mRNA"/>
</dbReference>
<dbReference type="Gene3D" id="1.10.150.340">
    <property type="entry name" value="Pyrimidine 5'-nucleotidase (UMPH-1), N-terminal domain"/>
    <property type="match status" value="1"/>
</dbReference>
<dbReference type="SFLD" id="SFLDG01128">
    <property type="entry name" value="C1.4:_5'-Nucleotidase_Like"/>
    <property type="match status" value="1"/>
</dbReference>
<reference evidence="9" key="1">
    <citation type="journal article" date="2014" name="Insect Biochem. Mol. Biol.">
        <title>An insight into the sialome of the frog biting fly, Corethrella appendiculata.</title>
        <authorList>
            <person name="Ribeiro J.M.C."/>
            <person name="Chagas A.C."/>
            <person name="Pham V.M."/>
            <person name="Lounibos L.P."/>
            <person name="Calvo E."/>
        </authorList>
    </citation>
    <scope>NUCLEOTIDE SEQUENCE</scope>
    <source>
        <tissue evidence="9">Salivary glands</tissue>
    </source>
</reference>
<evidence type="ECO:0000256" key="2">
    <source>
        <dbReference type="ARBA" id="ARBA00008389"/>
    </source>
</evidence>
<proteinExistence type="evidence at transcript level"/>
<keyword evidence="6" id="KW-0378">Hydrolase</keyword>
<dbReference type="SFLD" id="SFLDS00003">
    <property type="entry name" value="Haloacid_Dehalogenase"/>
    <property type="match status" value="1"/>
</dbReference>
<evidence type="ECO:0000256" key="4">
    <source>
        <dbReference type="ARBA" id="ARBA00022723"/>
    </source>
</evidence>
<dbReference type="GO" id="GO:0008253">
    <property type="term" value="F:5'-nucleotidase activity"/>
    <property type="evidence" value="ECO:0007669"/>
    <property type="project" value="UniProtKB-EC"/>
</dbReference>
<evidence type="ECO:0000256" key="1">
    <source>
        <dbReference type="ARBA" id="ARBA00000815"/>
    </source>
</evidence>
<protein>
    <recommendedName>
        <fullName evidence="3">5'-nucleotidase</fullName>
        <ecNumber evidence="3">3.1.3.5</ecNumber>
    </recommendedName>
</protein>
<dbReference type="AlphaFoldDB" id="U5EZ87"/>
<keyword evidence="5" id="KW-0547">Nucleotide-binding</keyword>
<dbReference type="PANTHER" id="PTHR13045:SF0">
    <property type="entry name" value="7-METHYLGUANOSINE PHOSPHATE-SPECIFIC 5'-NUCLEOTIDASE"/>
    <property type="match status" value="1"/>
</dbReference>
<evidence type="ECO:0000256" key="8">
    <source>
        <dbReference type="ARBA" id="ARBA00023080"/>
    </source>
</evidence>
<dbReference type="EC" id="3.1.3.5" evidence="3"/>
<dbReference type="GO" id="GO:0009117">
    <property type="term" value="P:nucleotide metabolic process"/>
    <property type="evidence" value="ECO:0007669"/>
    <property type="project" value="UniProtKB-KW"/>
</dbReference>
<dbReference type="PANTHER" id="PTHR13045">
    <property type="entry name" value="5'-NUCLEOTIDASE"/>
    <property type="match status" value="1"/>
</dbReference>
<dbReference type="Pfam" id="PF05822">
    <property type="entry name" value="UMPH-1"/>
    <property type="match status" value="1"/>
</dbReference>
<evidence type="ECO:0000256" key="6">
    <source>
        <dbReference type="ARBA" id="ARBA00022801"/>
    </source>
</evidence>
<keyword evidence="4" id="KW-0479">Metal-binding</keyword>
<dbReference type="Gene3D" id="3.40.50.1000">
    <property type="entry name" value="HAD superfamily/HAD-like"/>
    <property type="match status" value="1"/>
</dbReference>
<dbReference type="SUPFAM" id="SSF56784">
    <property type="entry name" value="HAD-like"/>
    <property type="match status" value="1"/>
</dbReference>
<dbReference type="GO" id="GO:0005737">
    <property type="term" value="C:cytoplasm"/>
    <property type="evidence" value="ECO:0007669"/>
    <property type="project" value="InterPro"/>
</dbReference>